<gene>
    <name evidence="6" type="ORF">ER308_03120</name>
</gene>
<evidence type="ECO:0000256" key="2">
    <source>
        <dbReference type="SAM" id="MobiDB-lite"/>
    </source>
</evidence>
<dbReference type="Pfam" id="PF13399">
    <property type="entry name" value="LytR_C"/>
    <property type="match status" value="1"/>
</dbReference>
<dbReference type="Gene3D" id="3.40.630.190">
    <property type="entry name" value="LCP protein"/>
    <property type="match status" value="1"/>
</dbReference>
<dbReference type="RefSeq" id="WP_131153646.1">
    <property type="nucleotide sequence ID" value="NZ_CP036402.1"/>
</dbReference>
<comment type="similarity">
    <text evidence="1">Belongs to the LytR/CpsA/Psr (LCP) family.</text>
</comment>
<evidence type="ECO:0000259" key="5">
    <source>
        <dbReference type="Pfam" id="PF13399"/>
    </source>
</evidence>
<dbReference type="InterPro" id="IPR050922">
    <property type="entry name" value="LytR/CpsA/Psr_CW_biosynth"/>
</dbReference>
<organism evidence="6 7">
    <name type="scientific">Egibacter rhizosphaerae</name>
    <dbReference type="NCBI Taxonomy" id="1670831"/>
    <lineage>
        <taxon>Bacteria</taxon>
        <taxon>Bacillati</taxon>
        <taxon>Actinomycetota</taxon>
        <taxon>Nitriliruptoria</taxon>
        <taxon>Egibacterales</taxon>
        <taxon>Egibacteraceae</taxon>
        <taxon>Egibacter</taxon>
    </lineage>
</organism>
<feature type="domain" description="LytR/CpsA/Psr regulator C-terminal" evidence="5">
    <location>
        <begin position="333"/>
        <end position="423"/>
    </location>
</feature>
<dbReference type="InterPro" id="IPR027381">
    <property type="entry name" value="LytR/CpsA/Psr_C"/>
</dbReference>
<dbReference type="KEGG" id="erz:ER308_03120"/>
<feature type="region of interest" description="Disordered" evidence="2">
    <location>
        <begin position="1"/>
        <end position="24"/>
    </location>
</feature>
<sequence length="435" mass="46592">MSTFGGQTPDVPGSRTARRRARERQRRVRRRVMVGVLVLAAAAAVAGAVVVYDLDEFVFDQLGGALDPDGAPADAVVEDAEGEGLDEQRTLLLATAPGEDEDATTLTLLATRGPDQEAAVLFLPVNALARVPGFQLESLGSTYRYGGLDLLVVTVENLLQTEIDAAAVASEEAFADFLDRAAPVEISLDQRLIASDPDGAREVVFEEGEQELDGADLGALWAFVEDDELDAFGRRQQVLEGVLASAASDATVRDRLVGDGAPQLQTDAEAEWMRGTLRDLVVARAEEELRWSLLPVERVGDGEDGSAFRVDDDETAETVANLLDARDPADGESVRLQVLNGVGTAGVGAEVERRIEDPRFRITLTGNAASFDIQETQILVYDEEDDTRDAAETLRDDLGVGTIRVSRQPQSVIDLTVVVGADFEEAGNGNADEGE</sequence>
<dbReference type="Gene3D" id="3.30.70.2390">
    <property type="match status" value="1"/>
</dbReference>
<evidence type="ECO:0000256" key="1">
    <source>
        <dbReference type="ARBA" id="ARBA00006068"/>
    </source>
</evidence>
<dbReference type="AlphaFoldDB" id="A0A411YBU0"/>
<dbReference type="InterPro" id="IPR004474">
    <property type="entry name" value="LytR_CpsA_psr"/>
</dbReference>
<evidence type="ECO:0000259" key="4">
    <source>
        <dbReference type="Pfam" id="PF03816"/>
    </source>
</evidence>
<feature type="domain" description="Cell envelope-related transcriptional attenuator" evidence="4">
    <location>
        <begin position="135"/>
        <end position="246"/>
    </location>
</feature>
<keyword evidence="7" id="KW-1185">Reference proteome</keyword>
<keyword evidence="3" id="KW-0812">Transmembrane</keyword>
<proteinExistence type="inferred from homology"/>
<dbReference type="Pfam" id="PF03816">
    <property type="entry name" value="LytR_cpsA_psr"/>
    <property type="match status" value="1"/>
</dbReference>
<keyword evidence="3" id="KW-1133">Transmembrane helix</keyword>
<keyword evidence="3" id="KW-0472">Membrane</keyword>
<protein>
    <submittedName>
        <fullName evidence="6">LytR family transcriptional regulator</fullName>
    </submittedName>
</protein>
<reference evidence="6 7" key="1">
    <citation type="submission" date="2019-01" db="EMBL/GenBank/DDBJ databases">
        <title>Egibacter rhizosphaerae EGI 80759T.</title>
        <authorList>
            <person name="Chen D.-D."/>
            <person name="Tian Y."/>
            <person name="Jiao J.-Y."/>
            <person name="Zhang X.-T."/>
            <person name="Zhang Y.-G."/>
            <person name="Zhang Y."/>
            <person name="Xiao M."/>
            <person name="Shu W.-S."/>
            <person name="Li W.-J."/>
        </authorList>
    </citation>
    <scope>NUCLEOTIDE SEQUENCE [LARGE SCALE GENOMIC DNA]</scope>
    <source>
        <strain evidence="6 7">EGI 80759</strain>
    </source>
</reference>
<evidence type="ECO:0000313" key="7">
    <source>
        <dbReference type="Proteomes" id="UP000291469"/>
    </source>
</evidence>
<dbReference type="PANTHER" id="PTHR33392">
    <property type="entry name" value="POLYISOPRENYL-TEICHOIC ACID--PEPTIDOGLYCAN TEICHOIC ACID TRANSFERASE TAGU"/>
    <property type="match status" value="1"/>
</dbReference>
<dbReference type="PANTHER" id="PTHR33392:SF6">
    <property type="entry name" value="POLYISOPRENYL-TEICHOIC ACID--PEPTIDOGLYCAN TEICHOIC ACID TRANSFERASE TAGU"/>
    <property type="match status" value="1"/>
</dbReference>
<dbReference type="EMBL" id="CP036402">
    <property type="protein sequence ID" value="QBI18648.1"/>
    <property type="molecule type" value="Genomic_DNA"/>
</dbReference>
<dbReference type="OrthoDB" id="9782542at2"/>
<accession>A0A411YBU0</accession>
<evidence type="ECO:0000313" key="6">
    <source>
        <dbReference type="EMBL" id="QBI18648.1"/>
    </source>
</evidence>
<dbReference type="Proteomes" id="UP000291469">
    <property type="component" value="Chromosome"/>
</dbReference>
<name>A0A411YBU0_9ACTN</name>
<evidence type="ECO:0000256" key="3">
    <source>
        <dbReference type="SAM" id="Phobius"/>
    </source>
</evidence>
<feature type="transmembrane region" description="Helical" evidence="3">
    <location>
        <begin position="32"/>
        <end position="52"/>
    </location>
</feature>